<evidence type="ECO:0000313" key="2">
    <source>
        <dbReference type="Proteomes" id="UP000683424"/>
    </source>
</evidence>
<name>A0A8F3BEJ0_9CAUD</name>
<keyword evidence="2" id="KW-1185">Reference proteome</keyword>
<protein>
    <submittedName>
        <fullName evidence="1">Uncharacterized protein</fullName>
    </submittedName>
</protein>
<organism evidence="1 2">
    <name type="scientific">Vibrio phage vB_VpP_BT-1011</name>
    <dbReference type="NCBI Taxonomy" id="2799672"/>
    <lineage>
        <taxon>Viruses</taxon>
        <taxon>Duplodnaviria</taxon>
        <taxon>Heunggongvirae</taxon>
        <taxon>Uroviricota</taxon>
        <taxon>Caudoviricetes</taxon>
        <taxon>Tieomvirus</taxon>
        <taxon>Tieomvirus BT1011</taxon>
    </lineage>
</organism>
<dbReference type="EMBL" id="MW009675">
    <property type="protein sequence ID" value="QWX10258.1"/>
    <property type="molecule type" value="Genomic_DNA"/>
</dbReference>
<proteinExistence type="predicted"/>
<accession>A0A8F3BEJ0</accession>
<reference evidence="1" key="1">
    <citation type="submission" date="2020-09" db="EMBL/GenBank/DDBJ databases">
        <authorList>
            <person name="Gao C."/>
            <person name="Qiu Z."/>
        </authorList>
    </citation>
    <scope>NUCLEOTIDE SEQUENCE</scope>
</reference>
<gene>
    <name evidence="1" type="ORF">vBVpPBT1011_0059</name>
</gene>
<dbReference type="Proteomes" id="UP000683424">
    <property type="component" value="Segment"/>
</dbReference>
<evidence type="ECO:0000313" key="1">
    <source>
        <dbReference type="EMBL" id="QWX10258.1"/>
    </source>
</evidence>
<sequence length="117" mass="13135">MSKEHYIFNGYVVDMIKVSTCGSGDEREFFAFIHLSSKDANSNYLSFISREIRDAEHSSFGGLSYPFQLCDGEHILTGSTCPFSSPSIDTDCSVGKFNVVMTFKVKDHPKVEMYDHA</sequence>